<name>A0ABY5GQH6_9GAMM</name>
<dbReference type="EMBL" id="CP073344">
    <property type="protein sequence ID" value="UTW02019.1"/>
    <property type="molecule type" value="Genomic_DNA"/>
</dbReference>
<evidence type="ECO:0000313" key="3">
    <source>
        <dbReference type="Proteomes" id="UP001059950"/>
    </source>
</evidence>
<proteinExistence type="predicted"/>
<keyword evidence="1" id="KW-0812">Transmembrane</keyword>
<keyword evidence="3" id="KW-1185">Reference proteome</keyword>
<feature type="transmembrane region" description="Helical" evidence="1">
    <location>
        <begin position="37"/>
        <end position="55"/>
    </location>
</feature>
<organism evidence="2 3">
    <name type="scientific">Amphritea atlantica</name>
    <dbReference type="NCBI Taxonomy" id="355243"/>
    <lineage>
        <taxon>Bacteria</taxon>
        <taxon>Pseudomonadati</taxon>
        <taxon>Pseudomonadota</taxon>
        <taxon>Gammaproteobacteria</taxon>
        <taxon>Oceanospirillales</taxon>
        <taxon>Oceanospirillaceae</taxon>
        <taxon>Amphritea</taxon>
    </lineage>
</organism>
<sequence>MTEFLLIVGMFLVTFSVRYVLFGVAGRVRFPPWLTTALNFVPPAVLTAIIVPALLLPRGELWLEADNPWLISGVFAALISFWRKDLLTTIVAGMLFFMLLRLGFGL</sequence>
<dbReference type="InterPro" id="IPR008407">
    <property type="entry name" value="Brnchd-chn_aa_trnsp_AzlD"/>
</dbReference>
<keyword evidence="1" id="KW-1133">Transmembrane helix</keyword>
<dbReference type="Proteomes" id="UP001059950">
    <property type="component" value="Chromosome"/>
</dbReference>
<feature type="transmembrane region" description="Helical" evidence="1">
    <location>
        <begin position="6"/>
        <end position="25"/>
    </location>
</feature>
<keyword evidence="1" id="KW-0472">Membrane</keyword>
<evidence type="ECO:0000256" key="1">
    <source>
        <dbReference type="SAM" id="Phobius"/>
    </source>
</evidence>
<protein>
    <submittedName>
        <fullName evidence="2">AzlD domain-containing protein</fullName>
    </submittedName>
</protein>
<accession>A0ABY5GQH6</accession>
<gene>
    <name evidence="2" type="ORF">KDX31_11680</name>
</gene>
<dbReference type="Pfam" id="PF05437">
    <property type="entry name" value="AzlD"/>
    <property type="match status" value="1"/>
</dbReference>
<feature type="transmembrane region" description="Helical" evidence="1">
    <location>
        <begin position="86"/>
        <end position="104"/>
    </location>
</feature>
<reference evidence="2" key="1">
    <citation type="submission" date="2021-04" db="EMBL/GenBank/DDBJ databases">
        <title>Oceanospirillales bacteria with DddD are important DMSP degraders in coastal seawater.</title>
        <authorList>
            <person name="Liu J."/>
        </authorList>
    </citation>
    <scope>NUCLEOTIDE SEQUENCE</scope>
    <source>
        <strain evidence="2">GY6</strain>
    </source>
</reference>
<evidence type="ECO:0000313" key="2">
    <source>
        <dbReference type="EMBL" id="UTW02019.1"/>
    </source>
</evidence>